<feature type="transmembrane region" description="Helical" evidence="1">
    <location>
        <begin position="12"/>
        <end position="33"/>
    </location>
</feature>
<feature type="transmembrane region" description="Helical" evidence="1">
    <location>
        <begin position="45"/>
        <end position="65"/>
    </location>
</feature>
<proteinExistence type="predicted"/>
<keyword evidence="1" id="KW-0472">Membrane</keyword>
<name>A0A0V8QGL4_9FIRM</name>
<organism evidence="2 3">
    <name type="scientific">Acetivibrio ethanolgignens</name>
    <dbReference type="NCBI Taxonomy" id="290052"/>
    <lineage>
        <taxon>Bacteria</taxon>
        <taxon>Bacillati</taxon>
        <taxon>Bacillota</taxon>
        <taxon>Clostridia</taxon>
        <taxon>Eubacteriales</taxon>
        <taxon>Oscillospiraceae</taxon>
        <taxon>Acetivibrio</taxon>
    </lineage>
</organism>
<reference evidence="2 3" key="1">
    <citation type="submission" date="2015-11" db="EMBL/GenBank/DDBJ databases">
        <title>Butyribacter intestini gen. nov., sp. nov., a butyric acid-producing bacterium of the family Lachnospiraceae isolated from the human faeces.</title>
        <authorList>
            <person name="Zou Y."/>
            <person name="Xue W."/>
            <person name="Luo G."/>
            <person name="Lv M."/>
        </authorList>
    </citation>
    <scope>NUCLEOTIDE SEQUENCE [LARGE SCALE GENOMIC DNA]</scope>
    <source>
        <strain evidence="2 3">ACET-33324</strain>
    </source>
</reference>
<feature type="transmembrane region" description="Helical" evidence="1">
    <location>
        <begin position="104"/>
        <end position="128"/>
    </location>
</feature>
<dbReference type="OrthoDB" id="1849165at2"/>
<dbReference type="STRING" id="290052.ASU35_08070"/>
<feature type="transmembrane region" description="Helical" evidence="1">
    <location>
        <begin position="77"/>
        <end position="98"/>
    </location>
</feature>
<dbReference type="Proteomes" id="UP000054874">
    <property type="component" value="Unassembled WGS sequence"/>
</dbReference>
<evidence type="ECO:0008006" key="4">
    <source>
        <dbReference type="Google" id="ProtNLM"/>
    </source>
</evidence>
<gene>
    <name evidence="2" type="ORF">ASU35_08070</name>
</gene>
<dbReference type="Pfam" id="PF11457">
    <property type="entry name" value="DUF3021"/>
    <property type="match status" value="1"/>
</dbReference>
<keyword evidence="1" id="KW-1133">Transmembrane helix</keyword>
<sequence length="144" mass="15946">MKEMMKDLIKSTVISIGIAMVIFCFVGMVLDISNGGSFSLENYQFTKMVVGCVLVGLGFGVPSIVYRNDNFPMPIKVIIHMGIGCIVYTMVAFAVGWIGGTTIIQNVIIAVIQLAVAFMIWFAFMVYFRNEAKKINDRIQSKKG</sequence>
<dbReference type="EMBL" id="LNAM01000101">
    <property type="protein sequence ID" value="KSV59698.1"/>
    <property type="molecule type" value="Genomic_DNA"/>
</dbReference>
<evidence type="ECO:0000313" key="2">
    <source>
        <dbReference type="EMBL" id="KSV59698.1"/>
    </source>
</evidence>
<comment type="caution">
    <text evidence="2">The sequence shown here is derived from an EMBL/GenBank/DDBJ whole genome shotgun (WGS) entry which is preliminary data.</text>
</comment>
<evidence type="ECO:0000256" key="1">
    <source>
        <dbReference type="SAM" id="Phobius"/>
    </source>
</evidence>
<protein>
    <recommendedName>
        <fullName evidence="4">DUF3021 domain-containing protein</fullName>
    </recommendedName>
</protein>
<dbReference type="InterPro" id="IPR021560">
    <property type="entry name" value="DUF3021"/>
</dbReference>
<keyword evidence="3" id="KW-1185">Reference proteome</keyword>
<keyword evidence="1" id="KW-0812">Transmembrane</keyword>
<evidence type="ECO:0000313" key="3">
    <source>
        <dbReference type="Proteomes" id="UP000054874"/>
    </source>
</evidence>
<dbReference type="AlphaFoldDB" id="A0A0V8QGL4"/>
<accession>A0A0V8QGL4</accession>
<dbReference type="RefSeq" id="WP_058352025.1">
    <property type="nucleotide sequence ID" value="NZ_CABMMD010000101.1"/>
</dbReference>